<organism evidence="2 3">
    <name type="scientific">Nitratireductor aquibiodomus</name>
    <dbReference type="NCBI Taxonomy" id="204799"/>
    <lineage>
        <taxon>Bacteria</taxon>
        <taxon>Pseudomonadati</taxon>
        <taxon>Pseudomonadota</taxon>
        <taxon>Alphaproteobacteria</taxon>
        <taxon>Hyphomicrobiales</taxon>
        <taxon>Phyllobacteriaceae</taxon>
        <taxon>Nitratireductor</taxon>
    </lineage>
</organism>
<dbReference type="EMBL" id="FNSL01000002">
    <property type="protein sequence ID" value="SEC16918.1"/>
    <property type="molecule type" value="Genomic_DNA"/>
</dbReference>
<accession>A0A1H4QBK2</accession>
<sequence length="41" mass="4465">MPDPGFIPDATLIKNVARRKEAPGRSNQFGLPGKTKNESPE</sequence>
<keyword evidence="3" id="KW-1185">Reference proteome</keyword>
<proteinExistence type="predicted"/>
<feature type="region of interest" description="Disordered" evidence="1">
    <location>
        <begin position="15"/>
        <end position="41"/>
    </location>
</feature>
<name>A0A1H4QBK2_9HYPH</name>
<protein>
    <submittedName>
        <fullName evidence="2">Uncharacterized protein</fullName>
    </submittedName>
</protein>
<evidence type="ECO:0000256" key="1">
    <source>
        <dbReference type="SAM" id="MobiDB-lite"/>
    </source>
</evidence>
<evidence type="ECO:0000313" key="2">
    <source>
        <dbReference type="EMBL" id="SEC16918.1"/>
    </source>
</evidence>
<dbReference type="Proteomes" id="UP000199064">
    <property type="component" value="Unassembled WGS sequence"/>
</dbReference>
<dbReference type="AlphaFoldDB" id="A0A1H4QBK2"/>
<reference evidence="3" key="1">
    <citation type="submission" date="2016-10" db="EMBL/GenBank/DDBJ databases">
        <authorList>
            <person name="Varghese N."/>
            <person name="Submissions S."/>
        </authorList>
    </citation>
    <scope>NUCLEOTIDE SEQUENCE [LARGE SCALE GENOMIC DNA]</scope>
    <source>
        <strain evidence="3">ES.061</strain>
    </source>
</reference>
<gene>
    <name evidence="2" type="ORF">SAMN05216452_4014</name>
</gene>
<evidence type="ECO:0000313" key="3">
    <source>
        <dbReference type="Proteomes" id="UP000199064"/>
    </source>
</evidence>